<dbReference type="EMBL" id="BMHE01000043">
    <property type="protein sequence ID" value="GGA02761.1"/>
    <property type="molecule type" value="Genomic_DNA"/>
</dbReference>
<comment type="caution">
    <text evidence="1">The sequence shown here is derived from an EMBL/GenBank/DDBJ whole genome shotgun (WGS) entry which is preliminary data.</text>
</comment>
<reference evidence="2" key="1">
    <citation type="journal article" date="2019" name="Int. J. Syst. Evol. Microbiol.">
        <title>The Global Catalogue of Microorganisms (GCM) 10K type strain sequencing project: providing services to taxonomists for standard genome sequencing and annotation.</title>
        <authorList>
            <consortium name="The Broad Institute Genomics Platform"/>
            <consortium name="The Broad Institute Genome Sequencing Center for Infectious Disease"/>
            <person name="Wu L."/>
            <person name="Ma J."/>
        </authorList>
    </citation>
    <scope>NUCLEOTIDE SEQUENCE [LARGE SCALE GENOMIC DNA]</scope>
    <source>
        <strain evidence="2">CGMCC 1.15043</strain>
    </source>
</reference>
<protein>
    <submittedName>
        <fullName evidence="1">Uncharacterized protein</fullName>
    </submittedName>
</protein>
<sequence length="64" mass="7693">MKSRVLVIKTNLLLWYNELDDYLETEHPSFPESVRERIADFGDYTIISISRYETRLREPSRNKS</sequence>
<evidence type="ECO:0000313" key="2">
    <source>
        <dbReference type="Proteomes" id="UP000615455"/>
    </source>
</evidence>
<organism evidence="1 2">
    <name type="scientific">Paenibacillus marchantiophytorum</name>
    <dbReference type="NCBI Taxonomy" id="1619310"/>
    <lineage>
        <taxon>Bacteria</taxon>
        <taxon>Bacillati</taxon>
        <taxon>Bacillota</taxon>
        <taxon>Bacilli</taxon>
        <taxon>Bacillales</taxon>
        <taxon>Paenibacillaceae</taxon>
        <taxon>Paenibacillus</taxon>
    </lineage>
</organism>
<keyword evidence="2" id="KW-1185">Reference proteome</keyword>
<accession>A0ABQ1F9N1</accession>
<name>A0ABQ1F9N1_9BACL</name>
<gene>
    <name evidence="1" type="ORF">GCM10008018_56030</name>
</gene>
<dbReference type="Proteomes" id="UP000615455">
    <property type="component" value="Unassembled WGS sequence"/>
</dbReference>
<dbReference type="RefSeq" id="WP_189018116.1">
    <property type="nucleotide sequence ID" value="NZ_BMHE01000043.1"/>
</dbReference>
<evidence type="ECO:0000313" key="1">
    <source>
        <dbReference type="EMBL" id="GGA02761.1"/>
    </source>
</evidence>
<proteinExistence type="predicted"/>